<evidence type="ECO:0000313" key="4">
    <source>
        <dbReference type="Proteomes" id="UP001150569"/>
    </source>
</evidence>
<dbReference type="EMBL" id="JANBPT010000582">
    <property type="protein sequence ID" value="KAJ1916478.1"/>
    <property type="molecule type" value="Genomic_DNA"/>
</dbReference>
<evidence type="ECO:0000256" key="2">
    <source>
        <dbReference type="SAM" id="Phobius"/>
    </source>
</evidence>
<proteinExistence type="predicted"/>
<accession>A0A9W7ZZK2</accession>
<dbReference type="AlphaFoldDB" id="A0A9W7ZZK2"/>
<name>A0A9W7ZZK2_9FUNG</name>
<gene>
    <name evidence="3" type="ORF">IWQ60_008091</name>
</gene>
<evidence type="ECO:0000256" key="1">
    <source>
        <dbReference type="SAM" id="MobiDB-lite"/>
    </source>
</evidence>
<evidence type="ECO:0008006" key="5">
    <source>
        <dbReference type="Google" id="ProtNLM"/>
    </source>
</evidence>
<dbReference type="Proteomes" id="UP001150569">
    <property type="component" value="Unassembled WGS sequence"/>
</dbReference>
<organism evidence="3 4">
    <name type="scientific">Tieghemiomyces parasiticus</name>
    <dbReference type="NCBI Taxonomy" id="78921"/>
    <lineage>
        <taxon>Eukaryota</taxon>
        <taxon>Fungi</taxon>
        <taxon>Fungi incertae sedis</taxon>
        <taxon>Zoopagomycota</taxon>
        <taxon>Kickxellomycotina</taxon>
        <taxon>Dimargaritomycetes</taxon>
        <taxon>Dimargaritales</taxon>
        <taxon>Dimargaritaceae</taxon>
        <taxon>Tieghemiomyces</taxon>
    </lineage>
</organism>
<sequence length="84" mass="8916">MGGRSTQWQSASTAGAIDEHHKSSFTHITLVAAAVLATVCLSVSAEQLVRRDLTDASLPVVQRLDRRSPEPKKKKAAPAPPAAE</sequence>
<feature type="region of interest" description="Disordered" evidence="1">
    <location>
        <begin position="61"/>
        <end position="84"/>
    </location>
</feature>
<keyword evidence="2" id="KW-1133">Transmembrane helix</keyword>
<keyword evidence="2" id="KW-0812">Transmembrane</keyword>
<evidence type="ECO:0000313" key="3">
    <source>
        <dbReference type="EMBL" id="KAJ1916478.1"/>
    </source>
</evidence>
<feature type="transmembrane region" description="Helical" evidence="2">
    <location>
        <begin position="25"/>
        <end position="45"/>
    </location>
</feature>
<keyword evidence="4" id="KW-1185">Reference proteome</keyword>
<comment type="caution">
    <text evidence="3">The sequence shown here is derived from an EMBL/GenBank/DDBJ whole genome shotgun (WGS) entry which is preliminary data.</text>
</comment>
<protein>
    <recommendedName>
        <fullName evidence="5">Transmembrane protein</fullName>
    </recommendedName>
</protein>
<keyword evidence="2" id="KW-0472">Membrane</keyword>
<reference evidence="3" key="1">
    <citation type="submission" date="2022-07" db="EMBL/GenBank/DDBJ databases">
        <title>Phylogenomic reconstructions and comparative analyses of Kickxellomycotina fungi.</title>
        <authorList>
            <person name="Reynolds N.K."/>
            <person name="Stajich J.E."/>
            <person name="Barry K."/>
            <person name="Grigoriev I.V."/>
            <person name="Crous P."/>
            <person name="Smith M.E."/>
        </authorList>
    </citation>
    <scope>NUCLEOTIDE SEQUENCE</scope>
    <source>
        <strain evidence="3">RSA 861</strain>
    </source>
</reference>